<feature type="transmembrane region" description="Helical" evidence="1">
    <location>
        <begin position="562"/>
        <end position="580"/>
    </location>
</feature>
<organism evidence="2">
    <name type="scientific">Singulisphaera sp. Ch08</name>
    <dbReference type="NCBI Taxonomy" id="3120278"/>
    <lineage>
        <taxon>Bacteria</taxon>
        <taxon>Pseudomonadati</taxon>
        <taxon>Planctomycetota</taxon>
        <taxon>Planctomycetia</taxon>
        <taxon>Isosphaerales</taxon>
        <taxon>Isosphaeraceae</taxon>
        <taxon>Singulisphaera</taxon>
    </lineage>
</organism>
<feature type="transmembrane region" description="Helical" evidence="1">
    <location>
        <begin position="376"/>
        <end position="397"/>
    </location>
</feature>
<gene>
    <name evidence="2" type="ORF">V5E97_13015</name>
</gene>
<keyword evidence="1" id="KW-1133">Transmembrane helix</keyword>
<evidence type="ECO:0000256" key="1">
    <source>
        <dbReference type="SAM" id="Phobius"/>
    </source>
</evidence>
<accession>A0AAU7CPC9</accession>
<feature type="transmembrane region" description="Helical" evidence="1">
    <location>
        <begin position="97"/>
        <end position="117"/>
    </location>
</feature>
<evidence type="ECO:0008006" key="3">
    <source>
        <dbReference type="Google" id="ProtNLM"/>
    </source>
</evidence>
<feature type="transmembrane region" description="Helical" evidence="1">
    <location>
        <begin position="169"/>
        <end position="185"/>
    </location>
</feature>
<dbReference type="AlphaFoldDB" id="A0AAU7CPC9"/>
<feature type="transmembrane region" description="Helical" evidence="1">
    <location>
        <begin position="511"/>
        <end position="530"/>
    </location>
</feature>
<feature type="transmembrane region" description="Helical" evidence="1">
    <location>
        <begin position="292"/>
        <end position="314"/>
    </location>
</feature>
<dbReference type="InterPro" id="IPR018580">
    <property type="entry name" value="Uncharacterised_YfhO"/>
</dbReference>
<dbReference type="PANTHER" id="PTHR38454">
    <property type="entry name" value="INTEGRAL MEMBRANE PROTEIN-RELATED"/>
    <property type="match status" value="1"/>
</dbReference>
<feature type="transmembrane region" description="Helical" evidence="1">
    <location>
        <begin position="220"/>
        <end position="247"/>
    </location>
</feature>
<feature type="transmembrane region" description="Helical" evidence="1">
    <location>
        <begin position="483"/>
        <end position="504"/>
    </location>
</feature>
<reference evidence="2" key="1">
    <citation type="submission" date="2024-05" db="EMBL/GenBank/DDBJ databases">
        <title>Planctomycetes of the genus Singulisphaera possess chitinolytic capabilities.</title>
        <authorList>
            <person name="Ivanova A."/>
        </authorList>
    </citation>
    <scope>NUCLEOTIDE SEQUENCE</scope>
    <source>
        <strain evidence="2">Ch08T</strain>
    </source>
</reference>
<dbReference type="EMBL" id="CP155447">
    <property type="protein sequence ID" value="XBH06918.1"/>
    <property type="molecule type" value="Genomic_DNA"/>
</dbReference>
<feature type="transmembrane region" description="Helical" evidence="1">
    <location>
        <begin position="259"/>
        <end position="280"/>
    </location>
</feature>
<keyword evidence="1" id="KW-0472">Membrane</keyword>
<proteinExistence type="predicted"/>
<dbReference type="RefSeq" id="WP_406699766.1">
    <property type="nucleotide sequence ID" value="NZ_CP155447.1"/>
</dbReference>
<protein>
    <recommendedName>
        <fullName evidence="3">YfhO family protein</fullName>
    </recommendedName>
</protein>
<dbReference type="PANTHER" id="PTHR38454:SF1">
    <property type="entry name" value="INTEGRAL MEMBRANE PROTEIN"/>
    <property type="match status" value="1"/>
</dbReference>
<feature type="transmembrane region" description="Helical" evidence="1">
    <location>
        <begin position="191"/>
        <end position="208"/>
    </location>
</feature>
<feature type="transmembrane region" description="Helical" evidence="1">
    <location>
        <begin position="137"/>
        <end position="157"/>
    </location>
</feature>
<feature type="transmembrane region" description="Helical" evidence="1">
    <location>
        <begin position="409"/>
        <end position="429"/>
    </location>
</feature>
<feature type="transmembrane region" description="Helical" evidence="1">
    <location>
        <begin position="592"/>
        <end position="611"/>
    </location>
</feature>
<keyword evidence="1" id="KW-0812">Transmembrane</keyword>
<evidence type="ECO:0000313" key="2">
    <source>
        <dbReference type="EMBL" id="XBH06918.1"/>
    </source>
</evidence>
<sequence>MRRFFTPLLITGCLLSLLLACFSSVLFRDRQFSYRDAAHYYYPLYQKVQNEWNAGRWPLWETEENAGMPLLGNPTAAVLYPGKILYAVFPYAWGARLYVIAHTILAFVAMLALMRSWGTSWTGSTVSALSYAFAAPILFQYCNIIFLVGAAWTPLGFRAADRWVRRGERMALLQLAVILAMQTLGGDPQSTYITGVCAVGYSFVLAWLRTRKQPWKIRPGVVAALLAVLALGYAAIVVGLAILLPSYRVRHKPPLPLAWMPWAPSVVLGVWGVIGAFLVIRSIRGKRAPHLVPMLAGLGGAAILAGLLGAVQLLPVLEFTRQSGRAAGGGPHDIYPFSLEPLRFFELWWPNVFGSNFSGNTHWMGLVPYLSQHAHVWIPSLYMGGLTLILAMGVLGFRNGPPWRGWLSAIALISLVASMGEYSSPIWWARHIPAFAEHLGPHDPRDVGGLRVDGMLRDGDGGVYWLLSTLLPGFRQFRYPSKLLSFTALSVAGLAGLGWDFVLVRLRRKTAALAAFFLFLSVVSLGGVLLQRHQLVEFFSAGAASQKSLFGPFDPQGAYRDLLWSLLAGTVTFALSLGLVLRGYRAPKVAGVLALIMVTADLTLANSRYVFTVPQSLMETKPKLVELIEKAERERPQPSPTPFRVHRMPIWDPYIWREEASSDRVADFVNWERRTIQPKYGVPYGIQYTLTMGVAELYDYEWFFGCFPRTVDGATARQLQVKPGEQIVVYARRAFDLWNTRYFVIPSLPNGWKDEHRAFAAFLDDSELIYPPKELFSGPGAEQRQKDWVMKEDYQLYRNRLCYPRSWIVHEGKPIKPIVGMERTERERPMEEILFENDHFWYDPSLRVYNPRELAWVDSDKMEELSPYLGNGSPGAGEVVTVTKYGEQRVELDAVLERPGLVILSDVYYPGWRLTIDDKPAPIYRTNRLMRGAAVPAGRHRLIYSYEPDSFRMGGRVSLVGLAILVTLGFVFRRRPISACLATPKVLAS</sequence>
<dbReference type="PROSITE" id="PS51257">
    <property type="entry name" value="PROKAR_LIPOPROTEIN"/>
    <property type="match status" value="1"/>
</dbReference>
<name>A0AAU7CPC9_9BACT</name>
<feature type="transmembrane region" description="Helical" evidence="1">
    <location>
        <begin position="953"/>
        <end position="972"/>
    </location>
</feature>